<dbReference type="InterPro" id="IPR051535">
    <property type="entry name" value="Siderophore_ABC-ATPase"/>
</dbReference>
<dbReference type="PANTHER" id="PTHR42771">
    <property type="entry name" value="IRON(3+)-HYDROXAMATE IMPORT ATP-BINDING PROTEIN FHUC"/>
    <property type="match status" value="1"/>
</dbReference>
<comment type="caution">
    <text evidence="6">The sequence shown here is derived from an EMBL/GenBank/DDBJ whole genome shotgun (WGS) entry which is preliminary data.</text>
</comment>
<dbReference type="EMBL" id="UGJR01000002">
    <property type="protein sequence ID" value="STR41054.1"/>
    <property type="molecule type" value="Genomic_DNA"/>
</dbReference>
<evidence type="ECO:0000256" key="1">
    <source>
        <dbReference type="ARBA" id="ARBA00004202"/>
    </source>
</evidence>
<proteinExistence type="predicted"/>
<protein>
    <submittedName>
        <fullName evidence="6">Ferrichrome transport ATP-binding protein FhuC</fullName>
        <ecNumber evidence="6">3.6.3.-</ecNumber>
    </submittedName>
</protein>
<evidence type="ECO:0000256" key="4">
    <source>
        <dbReference type="ARBA" id="ARBA00023065"/>
    </source>
</evidence>
<dbReference type="Gene3D" id="3.40.50.300">
    <property type="entry name" value="P-loop containing nucleotide triphosphate hydrolases"/>
    <property type="match status" value="1"/>
</dbReference>
<accession>A0A7H4LY28</accession>
<keyword evidence="3" id="KW-1003">Cell membrane</keyword>
<dbReference type="SUPFAM" id="SSF52540">
    <property type="entry name" value="P-loop containing nucleoside triphosphate hydrolases"/>
    <property type="match status" value="1"/>
</dbReference>
<dbReference type="GO" id="GO:0006811">
    <property type="term" value="P:monoatomic ion transport"/>
    <property type="evidence" value="ECO:0007669"/>
    <property type="project" value="UniProtKB-KW"/>
</dbReference>
<evidence type="ECO:0000256" key="2">
    <source>
        <dbReference type="ARBA" id="ARBA00022448"/>
    </source>
</evidence>
<dbReference type="GO" id="GO:0016787">
    <property type="term" value="F:hydrolase activity"/>
    <property type="evidence" value="ECO:0007669"/>
    <property type="project" value="UniProtKB-KW"/>
</dbReference>
<dbReference type="PANTHER" id="PTHR42771:SF7">
    <property type="entry name" value="ABC-TYPE COBALAMIN_FE3+-SIDEROPHORES TRANSPORT SYSTEM, ATPASE COMPONENT"/>
    <property type="match status" value="1"/>
</dbReference>
<dbReference type="AlphaFoldDB" id="A0A7H4LY28"/>
<evidence type="ECO:0000313" key="6">
    <source>
        <dbReference type="EMBL" id="STR41054.1"/>
    </source>
</evidence>
<dbReference type="InterPro" id="IPR027417">
    <property type="entry name" value="P-loop_NTPase"/>
</dbReference>
<keyword evidence="4" id="KW-0406">Ion transport</keyword>
<reference evidence="6 7" key="1">
    <citation type="submission" date="2018-06" db="EMBL/GenBank/DDBJ databases">
        <authorList>
            <consortium name="Pathogen Informatics"/>
            <person name="Doyle S."/>
        </authorList>
    </citation>
    <scope>NUCLEOTIDE SEQUENCE [LARGE SCALE GENOMIC DNA]</scope>
    <source>
        <strain evidence="6 7">NCTC11694</strain>
    </source>
</reference>
<keyword evidence="6" id="KW-0547">Nucleotide-binding</keyword>
<sequence length="71" mass="7819">MDLVREETQRRNHHHAGVVHDINIALRHADHVLMLKEGQLLGDGAPAEVITPQALAAVYGVRGRIEPVLRG</sequence>
<organism evidence="6 7">
    <name type="scientific">Klebsiella michiganensis</name>
    <dbReference type="NCBI Taxonomy" id="1134687"/>
    <lineage>
        <taxon>Bacteria</taxon>
        <taxon>Pseudomonadati</taxon>
        <taxon>Pseudomonadota</taxon>
        <taxon>Gammaproteobacteria</taxon>
        <taxon>Enterobacterales</taxon>
        <taxon>Enterobacteriaceae</taxon>
        <taxon>Klebsiella/Raoultella group</taxon>
        <taxon>Klebsiella</taxon>
    </lineage>
</organism>
<comment type="subcellular location">
    <subcellularLocation>
        <location evidence="1">Cell membrane</location>
        <topology evidence="1">Peripheral membrane protein</topology>
    </subcellularLocation>
</comment>
<evidence type="ECO:0000256" key="5">
    <source>
        <dbReference type="ARBA" id="ARBA00023136"/>
    </source>
</evidence>
<evidence type="ECO:0000256" key="3">
    <source>
        <dbReference type="ARBA" id="ARBA00022475"/>
    </source>
</evidence>
<keyword evidence="6" id="KW-0378">Hydrolase</keyword>
<evidence type="ECO:0000313" key="7">
    <source>
        <dbReference type="Proteomes" id="UP000255050"/>
    </source>
</evidence>
<dbReference type="Proteomes" id="UP000255050">
    <property type="component" value="Unassembled WGS sequence"/>
</dbReference>
<dbReference type="GO" id="GO:0005524">
    <property type="term" value="F:ATP binding"/>
    <property type="evidence" value="ECO:0007669"/>
    <property type="project" value="UniProtKB-KW"/>
</dbReference>
<keyword evidence="2" id="KW-0813">Transport</keyword>
<keyword evidence="6" id="KW-0067">ATP-binding</keyword>
<keyword evidence="5" id="KW-0472">Membrane</keyword>
<dbReference type="GO" id="GO:0005886">
    <property type="term" value="C:plasma membrane"/>
    <property type="evidence" value="ECO:0007669"/>
    <property type="project" value="UniProtKB-SubCell"/>
</dbReference>
<gene>
    <name evidence="6" type="primary">hmuV_1</name>
    <name evidence="6" type="ORF">NCTC11694_02229</name>
</gene>
<dbReference type="EC" id="3.6.3.-" evidence="6"/>
<name>A0A7H4LY28_9ENTR</name>